<dbReference type="GO" id="GO:0016853">
    <property type="term" value="F:isomerase activity"/>
    <property type="evidence" value="ECO:0007669"/>
    <property type="project" value="UniProtKB-KW"/>
</dbReference>
<dbReference type="EC" id="2.4.1.4" evidence="2"/>
<dbReference type="InterPro" id="IPR045857">
    <property type="entry name" value="O16G_dom_2"/>
</dbReference>
<feature type="domain" description="Glycosyl hydrolase family 13 catalytic" evidence="1">
    <location>
        <begin position="105"/>
        <end position="554"/>
    </location>
</feature>
<protein>
    <submittedName>
        <fullName evidence="2">GH13_4 / GH13_16 / GH13 / GH13_36 / GH13_ 29 / GH13_17 / GH13_31 / GH13_30 / GH13_40 / GH13 _18 / GH13_23 / GH13_35 / GH13_20 / GH13_2 / GH13_1</fullName>
        <ecNumber evidence="2">2.4.1.4</ecNumber>
    </submittedName>
</protein>
<dbReference type="Pfam" id="PF00128">
    <property type="entry name" value="Alpha-amylase"/>
    <property type="match status" value="1"/>
</dbReference>
<name>A0A6J4HUZ6_9ACTN</name>
<dbReference type="InterPro" id="IPR017853">
    <property type="entry name" value="GH"/>
</dbReference>
<dbReference type="SUPFAM" id="SSF51011">
    <property type="entry name" value="Glycosyl hydrolase domain"/>
    <property type="match status" value="1"/>
</dbReference>
<reference evidence="2" key="1">
    <citation type="submission" date="2020-02" db="EMBL/GenBank/DDBJ databases">
        <authorList>
            <person name="Meier V. D."/>
        </authorList>
    </citation>
    <scope>NUCLEOTIDE SEQUENCE</scope>
    <source>
        <strain evidence="2">AVDCRST_MAG41</strain>
    </source>
</reference>
<dbReference type="InterPro" id="IPR013780">
    <property type="entry name" value="Glyco_hydro_b"/>
</dbReference>
<dbReference type="CDD" id="cd11324">
    <property type="entry name" value="AmyAc_Amylosucrase"/>
    <property type="match status" value="1"/>
</dbReference>
<dbReference type="GO" id="GO:0047669">
    <property type="term" value="F:amylosucrase activity"/>
    <property type="evidence" value="ECO:0007669"/>
    <property type="project" value="UniProtKB-EC"/>
</dbReference>
<keyword evidence="2" id="KW-0328">Glycosyltransferase</keyword>
<dbReference type="AlphaFoldDB" id="A0A6J4HUZ6"/>
<proteinExistence type="predicted"/>
<dbReference type="Gene3D" id="3.20.20.80">
    <property type="entry name" value="Glycosidases"/>
    <property type="match status" value="1"/>
</dbReference>
<dbReference type="Gene3D" id="3.90.400.10">
    <property type="entry name" value="Oligo-1,6-glucosidase, Domain 2"/>
    <property type="match status" value="1"/>
</dbReference>
<dbReference type="GO" id="GO:0005975">
    <property type="term" value="P:carbohydrate metabolic process"/>
    <property type="evidence" value="ECO:0007669"/>
    <property type="project" value="InterPro"/>
</dbReference>
<dbReference type="InterPro" id="IPR044077">
    <property type="entry name" value="Amylosucrase"/>
</dbReference>
<accession>A0A6J4HUZ6</accession>
<evidence type="ECO:0000259" key="1">
    <source>
        <dbReference type="SMART" id="SM00642"/>
    </source>
</evidence>
<organism evidence="2">
    <name type="scientific">uncultured Mycobacteriales bacterium</name>
    <dbReference type="NCBI Taxonomy" id="581187"/>
    <lineage>
        <taxon>Bacteria</taxon>
        <taxon>Bacillati</taxon>
        <taxon>Actinomycetota</taxon>
        <taxon>Actinomycetes</taxon>
        <taxon>Mycobacteriales</taxon>
        <taxon>environmental samples</taxon>
    </lineage>
</organism>
<dbReference type="SUPFAM" id="SSF51445">
    <property type="entry name" value="(Trans)glycosidases"/>
    <property type="match status" value="1"/>
</dbReference>
<dbReference type="PANTHER" id="PTHR10357">
    <property type="entry name" value="ALPHA-AMYLASE FAMILY MEMBER"/>
    <property type="match status" value="1"/>
</dbReference>
<dbReference type="EMBL" id="CADCTP010000105">
    <property type="protein sequence ID" value="CAA9233433.1"/>
    <property type="molecule type" value="Genomic_DNA"/>
</dbReference>
<evidence type="ECO:0000313" key="2">
    <source>
        <dbReference type="EMBL" id="CAA9233433.1"/>
    </source>
</evidence>
<gene>
    <name evidence="2" type="ORF">AVDCRST_MAG41-1095</name>
</gene>
<dbReference type="Gene3D" id="1.10.1740.10">
    <property type="match status" value="1"/>
</dbReference>
<sequence length="645" mass="70537">MPSSGPDLAAPPGDLVAAIGPAARDRLGRLEGEAFLARLERVHPDVAGPLHTLYGARTDVAALVRELVGAALDAAAARPERLRVLDRRREVDPAWFQDSRTIGYACYTDRFAGTLAGVRTRLDYLAELGVTYLHLMPLLAPREGPDDGGYAVADYTSVDPRLGTMADLEDLTADLHGRGIALCVDLVLNHTAREHEWARRAAAGDPAYRDFYLVFPDRTMPDAYERTLPEVFPDTAPGSFTHVPEMGGWVWTTFNDYQWDLDYTNPAVFGAMLRTMLELANHGVDVLRLDAAPFLWKRLGTDCQNQPEAHLLVQAFRGLTRLAAPGLLFKAEAIVAPEMLVQYLGAHETYRPECDLAYHNQLMVLLWSSLATRDATLATRALSRLRPEPPSTGWITYLRCHDDIGWAVSDTDAAAVGWNGYEHRRFLAAYYAGRHPGSTARGALFQENEATGDARTSGMAATLAGFAAGDPAAVDRLETLYSVVFSFGGIPLLWMGDELALGDDPHWADDPEHAADNRWMHRPPMDWAAAARRHDPETVEGRVFGRIRALATARRGLPALRSGGSTVLLEPDDPHVLAYRRQHPRSGPLVALANFSDGWQSVDLGLLAAAGVAAPAHVHSTRGRLDLGEGRAHLPPWGFAWIATA</sequence>
<dbReference type="PANTHER" id="PTHR10357:SF213">
    <property type="entry name" value="ALPHA AMYLASE CATALYTIC REGION"/>
    <property type="match status" value="1"/>
</dbReference>
<keyword evidence="2" id="KW-0808">Transferase</keyword>
<dbReference type="SMART" id="SM00642">
    <property type="entry name" value="Aamy"/>
    <property type="match status" value="1"/>
</dbReference>
<dbReference type="Gene3D" id="2.60.40.1180">
    <property type="entry name" value="Golgi alpha-mannosidase II"/>
    <property type="match status" value="1"/>
</dbReference>
<dbReference type="InterPro" id="IPR006047">
    <property type="entry name" value="GH13_cat_dom"/>
</dbReference>